<evidence type="ECO:0000256" key="6">
    <source>
        <dbReference type="ARBA" id="ARBA00022723"/>
    </source>
</evidence>
<organism evidence="15 16">
    <name type="scientific">Ignisphaera aggregans (strain DSM 17230 / JCM 13409 / AQ1.S1)</name>
    <dbReference type="NCBI Taxonomy" id="583356"/>
    <lineage>
        <taxon>Archaea</taxon>
        <taxon>Thermoproteota</taxon>
        <taxon>Thermoprotei</taxon>
        <taxon>Desulfurococcales</taxon>
        <taxon>Desulfurococcaceae</taxon>
        <taxon>Ignisphaera</taxon>
    </lineage>
</organism>
<dbReference type="InterPro" id="IPR011604">
    <property type="entry name" value="PDDEXK-like_dom_sf"/>
</dbReference>
<keyword evidence="7 13" id="KW-0378">Hydrolase</keyword>
<evidence type="ECO:0000256" key="7">
    <source>
        <dbReference type="ARBA" id="ARBA00022801"/>
    </source>
</evidence>
<evidence type="ECO:0000256" key="10">
    <source>
        <dbReference type="ARBA" id="ARBA00023014"/>
    </source>
</evidence>
<evidence type="ECO:0000256" key="13">
    <source>
        <dbReference type="RuleBase" id="RU365022"/>
    </source>
</evidence>
<name>E0SP98_IGNAA</name>
<evidence type="ECO:0000256" key="2">
    <source>
        <dbReference type="ARBA" id="ARBA00009189"/>
    </source>
</evidence>
<reference evidence="15 16" key="1">
    <citation type="journal article" date="2010" name="Stand. Genomic Sci.">
        <title>Complete genome sequence of Ignisphaera aggregans type strain (AQ1.S1).</title>
        <authorList>
            <person name="Goker M."/>
            <person name="Held B."/>
            <person name="Lapidus A."/>
            <person name="Nolan M."/>
            <person name="Spring S."/>
            <person name="Yasawong M."/>
            <person name="Lucas S."/>
            <person name="Glavina Del Rio T."/>
            <person name="Tice H."/>
            <person name="Cheng J.F."/>
            <person name="Goodwin L."/>
            <person name="Tapia R."/>
            <person name="Pitluck S."/>
            <person name="Liolios K."/>
            <person name="Ivanova N."/>
            <person name="Mavromatis K."/>
            <person name="Mikhailova N."/>
            <person name="Pati A."/>
            <person name="Chen A."/>
            <person name="Palaniappan K."/>
            <person name="Brambilla E."/>
            <person name="Land M."/>
            <person name="Hauser L."/>
            <person name="Chang Y.J."/>
            <person name="Jeffries C.D."/>
            <person name="Brettin T."/>
            <person name="Detter J.C."/>
            <person name="Han C."/>
            <person name="Rohde M."/>
            <person name="Sikorski J."/>
            <person name="Woyke T."/>
            <person name="Bristow J."/>
            <person name="Eisen J.A."/>
            <person name="Markowitz V."/>
            <person name="Hugenholtz P."/>
            <person name="Kyrpides N.C."/>
            <person name="Klenk H.P."/>
        </authorList>
    </citation>
    <scope>NUCLEOTIDE SEQUENCE [LARGE SCALE GENOMIC DNA]</scope>
    <source>
        <strain evidence="16">DSM 17230 / JCM 13409 / AQ1.S1</strain>
    </source>
</reference>
<dbReference type="GO" id="GO:0051607">
    <property type="term" value="P:defense response to virus"/>
    <property type="evidence" value="ECO:0007669"/>
    <property type="project" value="UniProtKB-KW"/>
</dbReference>
<keyword evidence="6 13" id="KW-0479">Metal-binding</keyword>
<dbReference type="STRING" id="583356.Igag_1219"/>
<evidence type="ECO:0000256" key="4">
    <source>
        <dbReference type="ARBA" id="ARBA00020049"/>
    </source>
</evidence>
<evidence type="ECO:0000256" key="11">
    <source>
        <dbReference type="ARBA" id="ARBA00023118"/>
    </source>
</evidence>
<accession>E0SP98</accession>
<keyword evidence="11 13" id="KW-0051">Antiviral defense</keyword>
<proteinExistence type="inferred from homology"/>
<keyword evidence="12 13" id="KW-0464">Manganese</keyword>
<keyword evidence="10 13" id="KW-0411">Iron-sulfur</keyword>
<dbReference type="InterPro" id="IPR013343">
    <property type="entry name" value="CRISPR-assoc_prot_Cas4"/>
</dbReference>
<comment type="cofactor">
    <cofactor evidence="1">
        <name>Mn(2+)</name>
        <dbReference type="ChEBI" id="CHEBI:29035"/>
    </cofactor>
</comment>
<dbReference type="InterPro" id="IPR038726">
    <property type="entry name" value="PDDEXK_AddAB-type"/>
</dbReference>
<dbReference type="BioCyc" id="IAGG583356:GHAH-1196-MONOMER"/>
<dbReference type="GO" id="GO:0046872">
    <property type="term" value="F:metal ion binding"/>
    <property type="evidence" value="ECO:0007669"/>
    <property type="project" value="UniProtKB-KW"/>
</dbReference>
<dbReference type="HOGENOM" id="CLU_106570_0_0_2"/>
<gene>
    <name evidence="15" type="ordered locus">Igag_1219</name>
</gene>
<dbReference type="PANTHER" id="PTHR36531:SF2">
    <property type="entry name" value="CRISPR-ASSOCIATED EXONUCLEASE CAS4"/>
    <property type="match status" value="1"/>
</dbReference>
<feature type="domain" description="PD-(D/E)XK endonuclease-like" evidence="14">
    <location>
        <begin position="82"/>
        <end position="199"/>
    </location>
</feature>
<protein>
    <recommendedName>
        <fullName evidence="4 13">CRISPR-associated exonuclease Cas4</fullName>
        <ecNumber evidence="3 13">3.1.12.1</ecNumber>
    </recommendedName>
</protein>
<comment type="cofactor">
    <cofactor evidence="13">
        <name>iron-sulfur cluster</name>
        <dbReference type="ChEBI" id="CHEBI:30408"/>
    </cofactor>
</comment>
<dbReference type="KEGG" id="iag:Igag_1219"/>
<dbReference type="AlphaFoldDB" id="E0SP98"/>
<keyword evidence="16" id="KW-1185">Reference proteome</keyword>
<evidence type="ECO:0000259" key="14">
    <source>
        <dbReference type="Pfam" id="PF12705"/>
    </source>
</evidence>
<dbReference type="InterPro" id="IPR051827">
    <property type="entry name" value="Cas4_exonuclease"/>
</dbReference>
<dbReference type="Gene3D" id="3.90.320.10">
    <property type="match status" value="1"/>
</dbReference>
<dbReference type="Pfam" id="PF12705">
    <property type="entry name" value="PDDEXK_1"/>
    <property type="match status" value="1"/>
</dbReference>
<evidence type="ECO:0000256" key="5">
    <source>
        <dbReference type="ARBA" id="ARBA00022722"/>
    </source>
</evidence>
<evidence type="ECO:0000256" key="8">
    <source>
        <dbReference type="ARBA" id="ARBA00022839"/>
    </source>
</evidence>
<dbReference type="PANTHER" id="PTHR36531">
    <property type="entry name" value="CRISPR-ASSOCIATED EXONUCLEASE CAS4"/>
    <property type="match status" value="1"/>
</dbReference>
<evidence type="ECO:0000256" key="9">
    <source>
        <dbReference type="ARBA" id="ARBA00023004"/>
    </source>
</evidence>
<keyword evidence="5 13" id="KW-0540">Nuclease</keyword>
<evidence type="ECO:0000256" key="3">
    <source>
        <dbReference type="ARBA" id="ARBA00012768"/>
    </source>
</evidence>
<dbReference type="NCBIfam" id="TIGR00372">
    <property type="entry name" value="cas4"/>
    <property type="match status" value="1"/>
</dbReference>
<dbReference type="EC" id="3.1.12.1" evidence="3 13"/>
<dbReference type="Proteomes" id="UP000001304">
    <property type="component" value="Chromosome"/>
</dbReference>
<sequence length="203" mass="23710">MSFVDLLYRWRINESKERIERKQDNEIYVTDLIYCPLKYRYQKMYKELSIVASVSPTTIMGELIHIGMEKLASDLLKGKNIMSEVEVERKINIDGKEYVIKGRADLIVDNNIIEIKSSRSDTNIPHEHHILQLRIYLWLTGCKRGLLLYITSNRIAEYEIIEPLSDGEISDLVRSITSGEPAPRYQWECSYCSYALICPKKRT</sequence>
<evidence type="ECO:0000256" key="1">
    <source>
        <dbReference type="ARBA" id="ARBA00001936"/>
    </source>
</evidence>
<comment type="function">
    <text evidence="13">CRISPR (clustered regularly interspaced short palindromic repeat) is an adaptive immune system that provides protection against mobile genetic elements (viruses, transposable elements and conjugative plasmids). CRISPR clusters contain sequences complementary to antecedent mobile elements and target invading nucleic acids. CRISPR clusters are transcribed and processed into CRISPR RNA (crRNA).</text>
</comment>
<comment type="similarity">
    <text evidence="2 13">Belongs to the CRISPR-associated exonuclease Cas4 family.</text>
</comment>
<evidence type="ECO:0000313" key="16">
    <source>
        <dbReference type="Proteomes" id="UP000001304"/>
    </source>
</evidence>
<comment type="cofactor">
    <cofactor evidence="13">
        <name>Mg(2+)</name>
        <dbReference type="ChEBI" id="CHEBI:18420"/>
    </cofactor>
    <cofactor evidence="13">
        <name>Mn(2+)</name>
        <dbReference type="ChEBI" id="CHEBI:29035"/>
    </cofactor>
    <text evidence="13">Mg(2+) or Mn(2+) required for ssDNA cleavage activity.</text>
</comment>
<evidence type="ECO:0000256" key="12">
    <source>
        <dbReference type="ARBA" id="ARBA00023211"/>
    </source>
</evidence>
<dbReference type="EMBL" id="CP002098">
    <property type="protein sequence ID" value="ADM28025.1"/>
    <property type="molecule type" value="Genomic_DNA"/>
</dbReference>
<evidence type="ECO:0000313" key="15">
    <source>
        <dbReference type="EMBL" id="ADM28025.1"/>
    </source>
</evidence>
<dbReference type="GO" id="GO:0004527">
    <property type="term" value="F:exonuclease activity"/>
    <property type="evidence" value="ECO:0007669"/>
    <property type="project" value="UniProtKB-KW"/>
</dbReference>
<keyword evidence="9 13" id="KW-0408">Iron</keyword>
<dbReference type="GO" id="GO:0051536">
    <property type="term" value="F:iron-sulfur cluster binding"/>
    <property type="evidence" value="ECO:0007669"/>
    <property type="project" value="UniProtKB-KW"/>
</dbReference>
<keyword evidence="8 13" id="KW-0269">Exonuclease</keyword>